<feature type="non-terminal residue" evidence="2">
    <location>
        <position position="1"/>
    </location>
</feature>
<gene>
    <name evidence="2" type="ORF">BSAL_00945</name>
</gene>
<dbReference type="VEuPathDB" id="TriTrypDB:BSAL_00945"/>
<feature type="compositionally biased region" description="Polar residues" evidence="1">
    <location>
        <begin position="874"/>
        <end position="896"/>
    </location>
</feature>
<feature type="region of interest" description="Disordered" evidence="1">
    <location>
        <begin position="1152"/>
        <end position="1175"/>
    </location>
</feature>
<accession>A0A0S4JCR4</accession>
<feature type="compositionally biased region" description="Low complexity" evidence="1">
    <location>
        <begin position="1004"/>
        <end position="1013"/>
    </location>
</feature>
<feature type="compositionally biased region" description="Low complexity" evidence="1">
    <location>
        <begin position="602"/>
        <end position="619"/>
    </location>
</feature>
<feature type="region of interest" description="Disordered" evidence="1">
    <location>
        <begin position="11"/>
        <end position="64"/>
    </location>
</feature>
<evidence type="ECO:0000256" key="1">
    <source>
        <dbReference type="SAM" id="MobiDB-lite"/>
    </source>
</evidence>
<proteinExistence type="predicted"/>
<protein>
    <submittedName>
        <fullName evidence="2">Uncharacterized protein</fullName>
    </submittedName>
</protein>
<feature type="compositionally biased region" description="Polar residues" evidence="1">
    <location>
        <begin position="718"/>
        <end position="737"/>
    </location>
</feature>
<name>A0A0S4JCR4_BODSA</name>
<dbReference type="Proteomes" id="UP000051952">
    <property type="component" value="Unassembled WGS sequence"/>
</dbReference>
<feature type="compositionally biased region" description="Basic and acidic residues" evidence="1">
    <location>
        <begin position="1408"/>
        <end position="1428"/>
    </location>
</feature>
<feature type="compositionally biased region" description="Basic residues" evidence="1">
    <location>
        <begin position="955"/>
        <end position="965"/>
    </location>
</feature>
<feature type="compositionally biased region" description="Low complexity" evidence="1">
    <location>
        <begin position="968"/>
        <end position="981"/>
    </location>
</feature>
<feature type="compositionally biased region" description="Basic and acidic residues" evidence="1">
    <location>
        <begin position="225"/>
        <end position="254"/>
    </location>
</feature>
<feature type="compositionally biased region" description="Low complexity" evidence="1">
    <location>
        <begin position="814"/>
        <end position="824"/>
    </location>
</feature>
<dbReference type="EMBL" id="CYKH01001418">
    <property type="protein sequence ID" value="CUG86967.1"/>
    <property type="molecule type" value="Genomic_DNA"/>
</dbReference>
<organism evidence="2 3">
    <name type="scientific">Bodo saltans</name>
    <name type="common">Flagellated protozoan</name>
    <dbReference type="NCBI Taxonomy" id="75058"/>
    <lineage>
        <taxon>Eukaryota</taxon>
        <taxon>Discoba</taxon>
        <taxon>Euglenozoa</taxon>
        <taxon>Kinetoplastea</taxon>
        <taxon>Metakinetoplastina</taxon>
        <taxon>Eubodonida</taxon>
        <taxon>Bodonidae</taxon>
        <taxon>Bodo</taxon>
    </lineage>
</organism>
<feature type="region of interest" description="Disordered" evidence="1">
    <location>
        <begin position="946"/>
        <end position="1013"/>
    </location>
</feature>
<evidence type="ECO:0000313" key="2">
    <source>
        <dbReference type="EMBL" id="CUG86967.1"/>
    </source>
</evidence>
<keyword evidence="3" id="KW-1185">Reference proteome</keyword>
<feature type="non-terminal residue" evidence="2">
    <location>
        <position position="1428"/>
    </location>
</feature>
<evidence type="ECO:0000313" key="3">
    <source>
        <dbReference type="Proteomes" id="UP000051952"/>
    </source>
</evidence>
<feature type="compositionally biased region" description="Basic residues" evidence="1">
    <location>
        <begin position="1152"/>
        <end position="1167"/>
    </location>
</feature>
<feature type="region of interest" description="Disordered" evidence="1">
    <location>
        <begin position="814"/>
        <end position="837"/>
    </location>
</feature>
<feature type="region of interest" description="Disordered" evidence="1">
    <location>
        <begin position="1376"/>
        <end position="1428"/>
    </location>
</feature>
<sequence>WLVTRRRYLQGKKRNPVAQPTPRPPTRDGARSTTVRIHAPQTAVARHSGRAALGTTESQKGNRAASRALAGRRFQPYAASSRISPEDIQLRWHKGAVWTKSLRQQYLSIVSAAACIQRAFFQWKLRRQQQQQTQVTILLEKEGPALLERSDDAAVVTIVVEDTSAPQPMSPTREPSSGLFAEYVVEAAAVTTSSDARHDEVASPPDVQPQELRNHSPHKAASTVPRDDHDEAAQERQDIDDDYTKSQASDHGDETSTSSPSADFDERQDVVALVDASAPQAPPRALVVNVKDAEDESGVAVELVQEQKSLDGGQHSPPFHTTFSGADKRSETPFTPTTVLLPSPTSASAASRRATSLWGRREFRACLRLSLLLKRLVGRMIARRAAQSKAVSDSWQQQQRRDGLGATTTTRFAIVVPTRHVDNFVSSAFTNVERQLGAVVEQRPFLVSDLLFLRGILSKTDAIAPSTATPQINDLSQLPEVVVRYVTMDMPFFLAPPAVARDDDSLSMTSGHLVLASLTTSSSDTATRPPPLTLVFVKNAQFVTRCLRRGYYYHQSTAKSQEEYCGPTVTLTEFTNIFAVCRLQRWFKRLLTMKQQRQSQEATDSTAGRGAATSSRGASMSRVQSQAMLKLSGPIAVAAQIAKWCGAQWRRILAARRVAFLKTMLKAERLHHMDQTGRGGRRILTGSTLLQLVTLAEQHKKNTSLREREEEEVLLQDGVNTAQSGTEGSLAPRTTSGGLASSCVVSLGPRCSLVPERRILQHALEIIAPQTSSQVMPQPALPQLDVAMKRGLLDRNGQEVVVVHTSLLHAMEASFASPSSSSSRSRNHTRPPPHDDAVDLSIAAALGGAQHIRFVASFPGQLYHEEVITIQTTTRTLAPQPSLSGEGSPEATTTDGQPHFLGEGGVMPPAASVVPSPPPPPPLSLSYGSLKDRVARSIEWEHLSQLHSQTSGNKASRRFRPRSKSSKFDGSLLASNSNSSGTGSGGGGRLSMSLSANHNNITNSSAPSLASSASHHMEEVAHLSPLDVLVRTMESLAKLHPEGYFVLEFPNAGKAHMRQLTLLLTTYDETDGSFLCFDDESMARRCVASRRIERWWLRRQRSCGGGGETAVLVPCTATVEVHGNVAAEEGEGVLLCRKLQLFPAKPQQHVVIPHRKSAHRRGGRQKKSSSALTDSTNSDERLLFCSSTRPLALEVDFNNRRALQPTVQISSEDSQPTVLMRSMIVPSRPSSARAPRREYLLTTPAPAIGVRCSVRADQGETQDADNRDSVGLVVVGEEVVPTAPTHHNDDHPVAVSEAVKSDTLAISITTDPTFAEIQTVREAPEQSATCAIRATPRRPTSASVVVVQRPSTLHPAFPANEQDHKAALSLTAEVTRTSSVNATHPRRVSQGTNQMNGGAASSRHQRKHNELDRGTAESSCGERDYTSS</sequence>
<feature type="region of interest" description="Disordered" evidence="1">
    <location>
        <begin position="700"/>
        <end position="737"/>
    </location>
</feature>
<feature type="region of interest" description="Disordered" evidence="1">
    <location>
        <begin position="192"/>
        <end position="264"/>
    </location>
</feature>
<feature type="region of interest" description="Disordered" evidence="1">
    <location>
        <begin position="598"/>
        <end position="619"/>
    </location>
</feature>
<reference evidence="3" key="1">
    <citation type="submission" date="2015-09" db="EMBL/GenBank/DDBJ databases">
        <authorList>
            <consortium name="Pathogen Informatics"/>
        </authorList>
    </citation>
    <scope>NUCLEOTIDE SEQUENCE [LARGE SCALE GENOMIC DNA]</scope>
    <source>
        <strain evidence="3">Lake Konstanz</strain>
    </source>
</reference>
<feature type="region of interest" description="Disordered" evidence="1">
    <location>
        <begin position="874"/>
        <end position="928"/>
    </location>
</feature>